<dbReference type="InterPro" id="IPR018525">
    <property type="entry name" value="MCM_CS"/>
</dbReference>
<dbReference type="GO" id="GO:0003688">
    <property type="term" value="F:DNA replication origin binding"/>
    <property type="evidence" value="ECO:0007669"/>
    <property type="project" value="UniProtKB-UniRule"/>
</dbReference>
<dbReference type="SUPFAM" id="SSF52540">
    <property type="entry name" value="P-loop containing nucleoside triphosphate hydrolases"/>
    <property type="match status" value="1"/>
</dbReference>
<dbReference type="EC" id="3.6.4.12" evidence="5"/>
<keyword evidence="5" id="KW-0347">Helicase</keyword>
<comment type="caution">
    <text evidence="7">The sequence shown here is derived from an EMBL/GenBank/DDBJ whole genome shotgun (WGS) entry which is preliminary data.</text>
</comment>
<gene>
    <name evidence="7" type="primary">MCM5</name>
    <name evidence="7" type="ORF">SNAT2548_LOCUS6930</name>
</gene>
<dbReference type="AlphaFoldDB" id="A0A812JV79"/>
<accession>A0A812JV79</accession>
<dbReference type="GO" id="GO:0042555">
    <property type="term" value="C:MCM complex"/>
    <property type="evidence" value="ECO:0007669"/>
    <property type="project" value="UniProtKB-UniRule"/>
</dbReference>
<proteinExistence type="inferred from homology"/>
<dbReference type="Pfam" id="PF00493">
    <property type="entry name" value="MCM"/>
    <property type="match status" value="1"/>
</dbReference>
<dbReference type="GO" id="GO:0005524">
    <property type="term" value="F:ATP binding"/>
    <property type="evidence" value="ECO:0007669"/>
    <property type="project" value="UniProtKB-UniRule"/>
</dbReference>
<evidence type="ECO:0000256" key="2">
    <source>
        <dbReference type="ARBA" id="ARBA00022840"/>
    </source>
</evidence>
<dbReference type="PROSITE" id="PS50051">
    <property type="entry name" value="MCM_2"/>
    <property type="match status" value="1"/>
</dbReference>
<dbReference type="InterPro" id="IPR033762">
    <property type="entry name" value="MCM_OB"/>
</dbReference>
<keyword evidence="3 4" id="KW-0238">DNA-binding</keyword>
<dbReference type="GO" id="GO:0003697">
    <property type="term" value="F:single-stranded DNA binding"/>
    <property type="evidence" value="ECO:0007669"/>
    <property type="project" value="TreeGrafter"/>
</dbReference>
<dbReference type="GO" id="GO:0017116">
    <property type="term" value="F:single-stranded DNA helicase activity"/>
    <property type="evidence" value="ECO:0007669"/>
    <property type="project" value="TreeGrafter"/>
</dbReference>
<keyword evidence="5" id="KW-0539">Nucleus</keyword>
<dbReference type="PRINTS" id="PR01661">
    <property type="entry name" value="MCMPROTEIN5"/>
</dbReference>
<dbReference type="PRINTS" id="PR01657">
    <property type="entry name" value="MCMFAMILY"/>
</dbReference>
<dbReference type="Gene3D" id="3.40.50.300">
    <property type="entry name" value="P-loop containing nucleotide triphosphate hydrolases"/>
    <property type="match status" value="1"/>
</dbReference>
<evidence type="ECO:0000259" key="6">
    <source>
        <dbReference type="PROSITE" id="PS50051"/>
    </source>
</evidence>
<organism evidence="7 8">
    <name type="scientific">Symbiodinium natans</name>
    <dbReference type="NCBI Taxonomy" id="878477"/>
    <lineage>
        <taxon>Eukaryota</taxon>
        <taxon>Sar</taxon>
        <taxon>Alveolata</taxon>
        <taxon>Dinophyceae</taxon>
        <taxon>Suessiales</taxon>
        <taxon>Symbiodiniaceae</taxon>
        <taxon>Symbiodinium</taxon>
    </lineage>
</organism>
<dbReference type="Gene3D" id="2.40.50.140">
    <property type="entry name" value="Nucleic acid-binding proteins"/>
    <property type="match status" value="1"/>
</dbReference>
<comment type="catalytic activity">
    <reaction evidence="5">
        <text>ATP + H2O = ADP + phosphate + H(+)</text>
        <dbReference type="Rhea" id="RHEA:13065"/>
        <dbReference type="ChEBI" id="CHEBI:15377"/>
        <dbReference type="ChEBI" id="CHEBI:15378"/>
        <dbReference type="ChEBI" id="CHEBI:30616"/>
        <dbReference type="ChEBI" id="CHEBI:43474"/>
        <dbReference type="ChEBI" id="CHEBI:456216"/>
        <dbReference type="EC" id="3.6.4.12"/>
    </reaction>
</comment>
<dbReference type="FunFam" id="3.40.50.300:FF:002469">
    <property type="entry name" value="Cell division control protein 21"/>
    <property type="match status" value="1"/>
</dbReference>
<dbReference type="SUPFAM" id="SSF50249">
    <property type="entry name" value="Nucleic acid-binding proteins"/>
    <property type="match status" value="1"/>
</dbReference>
<dbReference type="PANTHER" id="PTHR11630:SF42">
    <property type="entry name" value="DNA REPLICATION LICENSING FACTOR MCM5"/>
    <property type="match status" value="1"/>
</dbReference>
<name>A0A812JV79_9DINO</name>
<dbReference type="PANTHER" id="PTHR11630">
    <property type="entry name" value="DNA REPLICATION LICENSING FACTOR MCM FAMILY MEMBER"/>
    <property type="match status" value="1"/>
</dbReference>
<evidence type="ECO:0000256" key="1">
    <source>
        <dbReference type="ARBA" id="ARBA00022741"/>
    </source>
</evidence>
<dbReference type="Pfam" id="PF17207">
    <property type="entry name" value="MCM_OB"/>
    <property type="match status" value="1"/>
</dbReference>
<feature type="domain" description="MCM C-terminal AAA(+) ATPase" evidence="6">
    <location>
        <begin position="243"/>
        <end position="452"/>
    </location>
</feature>
<dbReference type="Pfam" id="PF17855">
    <property type="entry name" value="MCM_lid"/>
    <property type="match status" value="1"/>
</dbReference>
<comment type="function">
    <text evidence="5">Acts as component of the MCM2-7 complex (MCM complex) which is the replicative helicase essential for 'once per cell cycle' DNA replication initiation and elongation in eukaryotic cells. The active ATPase sites in the MCM2-7 ring are formed through the interaction surfaces of two neighboring subunits such that a critical structure of a conserved arginine finger motif is provided in trans relative to the ATP-binding site of the Walker A box of the adjacent subunit. The six ATPase active sites, however, are likely to contribute differentially to the complex helicase activity.</text>
</comment>
<keyword evidence="5" id="KW-0378">Hydrolase</keyword>
<dbReference type="InterPro" id="IPR001208">
    <property type="entry name" value="MCM_dom"/>
</dbReference>
<dbReference type="GO" id="GO:0016787">
    <property type="term" value="F:hydrolase activity"/>
    <property type="evidence" value="ECO:0007669"/>
    <property type="project" value="UniProtKB-KW"/>
</dbReference>
<keyword evidence="5" id="KW-0131">Cell cycle</keyword>
<sequence length="570" mass="62270">MWPPLAHLWPRVPAVRLGPQHAAHAADSSAFSSAADCSPTIHLPRIRELRHDQVEKLVVIQGIVVSVRTPRSKVRKVVLRCSNCENVEEVTVEAGFTAAHIPGACKGNALRAGNLERCPPNSFVADASLSEYASDQRVRLQELPEHVPVGEMPRSIDLCAQMYDVDLCTPGTRLTCIGVFNASEKAAGDKLTRGRNQGTNTVKYSYIQVLGLQRAQGNRSQGALEISAEEEERFDQISKDPGIREKIFQSIAPAICASEKDVVNDVKRAVACLLFGGSRKFLPSGNRIRGDINVLLLGDPGTAKSQILKFAGQAAPISVYTSGKGSSAAGLTAAIVKERNGFTLEGGAMVLADGGIVCIDEFDKMDAKDRVAIHEAMEQQTISISKAGITTMLNTRCSVLAAANPRFGSYDDMAGTADQMDFETTILTRFDMMFLVKDVRDEEKDYALAMHLIGLHNEGKQEESKSPFSVQELRKYIAYCRSKCSPRLKPEAKEVLINHYLTIRKAMKTDQQATVPITVRQLEAIVRISESLAKMELNEDADIGHVEEALRMFTVSTLDSANRDRVQAAG</sequence>
<dbReference type="SMART" id="SM00350">
    <property type="entry name" value="MCM"/>
    <property type="match status" value="1"/>
</dbReference>
<evidence type="ECO:0000256" key="4">
    <source>
        <dbReference type="RuleBase" id="RU004070"/>
    </source>
</evidence>
<dbReference type="InterPro" id="IPR008048">
    <property type="entry name" value="MCM5"/>
</dbReference>
<dbReference type="EMBL" id="CAJNDS010000472">
    <property type="protein sequence ID" value="CAE7209595.1"/>
    <property type="molecule type" value="Genomic_DNA"/>
</dbReference>
<reference evidence="7" key="1">
    <citation type="submission" date="2021-02" db="EMBL/GenBank/DDBJ databases">
        <authorList>
            <person name="Dougan E. K."/>
            <person name="Rhodes N."/>
            <person name="Thang M."/>
            <person name="Chan C."/>
        </authorList>
    </citation>
    <scope>NUCLEOTIDE SEQUENCE</scope>
</reference>
<keyword evidence="2 4" id="KW-0067">ATP-binding</keyword>
<dbReference type="GO" id="GO:0043138">
    <property type="term" value="F:3'-5' DNA helicase activity"/>
    <property type="evidence" value="ECO:0007669"/>
    <property type="project" value="TreeGrafter"/>
</dbReference>
<dbReference type="Gene3D" id="2.20.28.10">
    <property type="match status" value="1"/>
</dbReference>
<protein>
    <recommendedName>
        <fullName evidence="5">DNA replication licensing factor MCM5</fullName>
        <ecNumber evidence="5">3.6.4.12</ecNumber>
    </recommendedName>
</protein>
<keyword evidence="8" id="KW-1185">Reference proteome</keyword>
<keyword evidence="5" id="KW-0235">DNA replication</keyword>
<dbReference type="GO" id="GO:0005634">
    <property type="term" value="C:nucleus"/>
    <property type="evidence" value="ECO:0007669"/>
    <property type="project" value="UniProtKB-SubCell"/>
</dbReference>
<dbReference type="InterPro" id="IPR027417">
    <property type="entry name" value="P-loop_NTPase"/>
</dbReference>
<dbReference type="GO" id="GO:0000727">
    <property type="term" value="P:double-strand break repair via break-induced replication"/>
    <property type="evidence" value="ECO:0007669"/>
    <property type="project" value="TreeGrafter"/>
</dbReference>
<comment type="similarity">
    <text evidence="4">Belongs to the MCM family.</text>
</comment>
<evidence type="ECO:0000256" key="3">
    <source>
        <dbReference type="ARBA" id="ARBA00023125"/>
    </source>
</evidence>
<dbReference type="Proteomes" id="UP000604046">
    <property type="component" value="Unassembled WGS sequence"/>
</dbReference>
<evidence type="ECO:0000313" key="7">
    <source>
        <dbReference type="EMBL" id="CAE7209595.1"/>
    </source>
</evidence>
<dbReference type="PROSITE" id="PS00847">
    <property type="entry name" value="MCM_1"/>
    <property type="match status" value="1"/>
</dbReference>
<evidence type="ECO:0000256" key="5">
    <source>
        <dbReference type="RuleBase" id="RU368063"/>
    </source>
</evidence>
<comment type="subcellular location">
    <subcellularLocation>
        <location evidence="5">Nucleus</location>
    </subcellularLocation>
</comment>
<dbReference type="GO" id="GO:0006270">
    <property type="term" value="P:DNA replication initiation"/>
    <property type="evidence" value="ECO:0007669"/>
    <property type="project" value="UniProtKB-UniRule"/>
</dbReference>
<keyword evidence="1 4" id="KW-0547">Nucleotide-binding</keyword>
<dbReference type="InterPro" id="IPR012340">
    <property type="entry name" value="NA-bd_OB-fold"/>
</dbReference>
<comment type="subunit">
    <text evidence="5">Component of the MCM2-7 complex.</text>
</comment>
<dbReference type="InterPro" id="IPR041562">
    <property type="entry name" value="MCM_lid"/>
</dbReference>
<evidence type="ECO:0000313" key="8">
    <source>
        <dbReference type="Proteomes" id="UP000604046"/>
    </source>
</evidence>
<dbReference type="InterPro" id="IPR031327">
    <property type="entry name" value="MCM"/>
</dbReference>
<dbReference type="OrthoDB" id="10036721at2759"/>